<evidence type="ECO:0000313" key="4">
    <source>
        <dbReference type="EMBL" id="VFT97371.1"/>
    </source>
</evidence>
<feature type="region of interest" description="Disordered" evidence="1">
    <location>
        <begin position="175"/>
        <end position="206"/>
    </location>
</feature>
<reference evidence="3" key="2">
    <citation type="submission" date="2019-06" db="EMBL/GenBank/DDBJ databases">
        <title>Genomics analysis of Aphanomyces spp. identifies a new class of oomycete effector associated with host adaptation.</title>
        <authorList>
            <person name="Gaulin E."/>
        </authorList>
    </citation>
    <scope>NUCLEOTIDE SEQUENCE</scope>
    <source>
        <strain evidence="3">CBS 578.67</strain>
    </source>
</reference>
<feature type="domain" description="Signal recognition particle SRP54 subunit M-domain" evidence="2">
    <location>
        <begin position="73"/>
        <end position="162"/>
    </location>
</feature>
<evidence type="ECO:0000313" key="3">
    <source>
        <dbReference type="EMBL" id="KAF0687572.1"/>
    </source>
</evidence>
<organism evidence="4 5">
    <name type="scientific">Aphanomyces stellatus</name>
    <dbReference type="NCBI Taxonomy" id="120398"/>
    <lineage>
        <taxon>Eukaryota</taxon>
        <taxon>Sar</taxon>
        <taxon>Stramenopiles</taxon>
        <taxon>Oomycota</taxon>
        <taxon>Saprolegniomycetes</taxon>
        <taxon>Saprolegniales</taxon>
        <taxon>Verrucalvaceae</taxon>
        <taxon>Aphanomyces</taxon>
    </lineage>
</organism>
<name>A0A485LH07_9STRA</name>
<accession>A0A485LH07</accession>
<proteinExistence type="predicted"/>
<dbReference type="Proteomes" id="UP000332933">
    <property type="component" value="Unassembled WGS sequence"/>
</dbReference>
<dbReference type="InterPro" id="IPR036891">
    <property type="entry name" value="Signal_recog_part_SRP54_M_sf"/>
</dbReference>
<evidence type="ECO:0000313" key="5">
    <source>
        <dbReference type="Proteomes" id="UP000332933"/>
    </source>
</evidence>
<dbReference type="Pfam" id="PF02978">
    <property type="entry name" value="SRP_SPB"/>
    <property type="match status" value="1"/>
</dbReference>
<dbReference type="Gene3D" id="1.10.260.30">
    <property type="entry name" value="Signal recognition particle, SRP54 subunit, M-domain"/>
    <property type="match status" value="1"/>
</dbReference>
<keyword evidence="5" id="KW-1185">Reference proteome</keyword>
<evidence type="ECO:0000259" key="2">
    <source>
        <dbReference type="Pfam" id="PF02978"/>
    </source>
</evidence>
<reference evidence="4 5" key="1">
    <citation type="submission" date="2019-03" db="EMBL/GenBank/DDBJ databases">
        <authorList>
            <person name="Gaulin E."/>
            <person name="Dumas B."/>
        </authorList>
    </citation>
    <scope>NUCLEOTIDE SEQUENCE [LARGE SCALE GENOMIC DNA]</scope>
    <source>
        <strain evidence="4">CBS 568.67</strain>
    </source>
</reference>
<gene>
    <name evidence="4" type="primary">Aste57867_20691</name>
    <name evidence="3" type="ORF">As57867_020623</name>
    <name evidence="4" type="ORF">ASTE57867_20691</name>
</gene>
<sequence>MALRSAVRGFALVMRKKAIAAPIAVVPRFQVRDMSIFSNIKEGITDRLETRKNDKNAKAYIEQIEHLAHSKTYTLQDHFLQMKKQADEGGISGWKSMVPGVSSMPQIQQMKAFLAIMEGFELQHRENPTLINGKVKRIVSEKVGQPLEEINNMLRSYEQLSNLRQWLRKRVDRGLPLPDSLDGTTEMLREDPTGFPTKNMRPKRRR</sequence>
<protein>
    <submittedName>
        <fullName evidence="4">Aste57867_20691 protein</fullName>
    </submittedName>
</protein>
<dbReference type="EMBL" id="VJMH01006900">
    <property type="protein sequence ID" value="KAF0687572.1"/>
    <property type="molecule type" value="Genomic_DNA"/>
</dbReference>
<dbReference type="AlphaFoldDB" id="A0A485LH07"/>
<dbReference type="GO" id="GO:0006614">
    <property type="term" value="P:SRP-dependent cotranslational protein targeting to membrane"/>
    <property type="evidence" value="ECO:0007669"/>
    <property type="project" value="InterPro"/>
</dbReference>
<dbReference type="SUPFAM" id="SSF47446">
    <property type="entry name" value="Signal peptide-binding domain"/>
    <property type="match status" value="1"/>
</dbReference>
<evidence type="ECO:0000256" key="1">
    <source>
        <dbReference type="SAM" id="MobiDB-lite"/>
    </source>
</evidence>
<dbReference type="InterPro" id="IPR004125">
    <property type="entry name" value="Signal_recog_particle_SRP54_M"/>
</dbReference>
<dbReference type="OrthoDB" id="59809at2759"/>
<dbReference type="GO" id="GO:0048500">
    <property type="term" value="C:signal recognition particle"/>
    <property type="evidence" value="ECO:0007669"/>
    <property type="project" value="InterPro"/>
</dbReference>
<dbReference type="GO" id="GO:0008312">
    <property type="term" value="F:7S RNA binding"/>
    <property type="evidence" value="ECO:0007669"/>
    <property type="project" value="InterPro"/>
</dbReference>
<dbReference type="EMBL" id="CAADRA010006926">
    <property type="protein sequence ID" value="VFT97371.1"/>
    <property type="molecule type" value="Genomic_DNA"/>
</dbReference>